<dbReference type="Gene3D" id="1.25.40.10">
    <property type="entry name" value="Tetratricopeptide repeat domain"/>
    <property type="match status" value="1"/>
</dbReference>
<dbReference type="InterPro" id="IPR011990">
    <property type="entry name" value="TPR-like_helical_dom_sf"/>
</dbReference>
<comment type="subcellular location">
    <subcellularLocation>
        <location evidence="1">Periplasm</location>
    </subcellularLocation>
</comment>
<comment type="similarity">
    <text evidence="1">Belongs to the CpoB family.</text>
</comment>
<dbReference type="PROSITE" id="PS50005">
    <property type="entry name" value="TPR"/>
    <property type="match status" value="1"/>
</dbReference>
<dbReference type="GO" id="GO:0030288">
    <property type="term" value="C:outer membrane-bounded periplasmic space"/>
    <property type="evidence" value="ECO:0007669"/>
    <property type="project" value="UniProtKB-UniRule"/>
</dbReference>
<feature type="coiled-coil region" evidence="1">
    <location>
        <begin position="21"/>
        <end position="62"/>
    </location>
</feature>
<dbReference type="AlphaFoldDB" id="A0A1H8Z7Y6"/>
<feature type="region of interest" description="Disordered" evidence="3">
    <location>
        <begin position="134"/>
        <end position="155"/>
    </location>
</feature>
<keyword evidence="1" id="KW-0131">Cell cycle</keyword>
<keyword evidence="1" id="KW-0175">Coiled coil</keyword>
<evidence type="ECO:0000313" key="5">
    <source>
        <dbReference type="Proteomes" id="UP000199647"/>
    </source>
</evidence>
<evidence type="ECO:0000313" key="4">
    <source>
        <dbReference type="EMBL" id="SEP60451.1"/>
    </source>
</evidence>
<dbReference type="InterPro" id="IPR014162">
    <property type="entry name" value="CpoB_C"/>
</dbReference>
<dbReference type="Proteomes" id="UP000199647">
    <property type="component" value="Unassembled WGS sequence"/>
</dbReference>
<name>A0A1H8Z7Y6_9HYPH</name>
<dbReference type="HAMAP" id="MF_02066">
    <property type="entry name" value="CpoB"/>
    <property type="match status" value="1"/>
</dbReference>
<keyword evidence="1" id="KW-0732">Signal</keyword>
<dbReference type="Pfam" id="PF13174">
    <property type="entry name" value="TPR_6"/>
    <property type="match status" value="1"/>
</dbReference>
<accession>A0A1H8Z7Y6</accession>
<feature type="region of interest" description="Disordered" evidence="3">
    <location>
        <begin position="69"/>
        <end position="113"/>
    </location>
</feature>
<dbReference type="Pfam" id="PF13432">
    <property type="entry name" value="TPR_16"/>
    <property type="match status" value="1"/>
</dbReference>
<evidence type="ECO:0000256" key="3">
    <source>
        <dbReference type="SAM" id="MobiDB-lite"/>
    </source>
</evidence>
<dbReference type="STRING" id="1855383.SAMN05216548_10166"/>
<dbReference type="RefSeq" id="WP_177176633.1">
    <property type="nucleotide sequence ID" value="NZ_FOFG01000001.1"/>
</dbReference>
<sequence length="280" mass="28868" precursor="true">MSTRLLTASLLALTFASPALAQSAQQQIGQMQLYIQQLEEQNRQLTGQVDELTHQIGILQQQLAQGAPAQAVPGATPPGAMASAVPPTAAPNPAAMPQTNVSPPIGPVGSAAGDNAPLDLSALASGAAPGAAPAFGAPAGDGNPAAPASVSPATTPREQYDQAYGYILSGDYDLAQRGFKRWLQANPNDPQANDARFWLGESYFQLNDPRDAASTFLAVYKAAPRSPKAPDALVKLGMSLSALGEKEAACATLGEVGRKFPEASAAVKTRVNEETHKAGC</sequence>
<feature type="compositionally biased region" description="Low complexity" evidence="3">
    <location>
        <begin position="69"/>
        <end position="97"/>
    </location>
</feature>
<dbReference type="GO" id="GO:0043093">
    <property type="term" value="P:FtsZ-dependent cytokinesis"/>
    <property type="evidence" value="ECO:0007669"/>
    <property type="project" value="UniProtKB-UniRule"/>
</dbReference>
<keyword evidence="1" id="KW-0574">Periplasm</keyword>
<keyword evidence="1" id="KW-0132">Cell division</keyword>
<feature type="repeat" description="TPR" evidence="2">
    <location>
        <begin position="156"/>
        <end position="189"/>
    </location>
</feature>
<evidence type="ECO:0000256" key="2">
    <source>
        <dbReference type="PROSITE-ProRule" id="PRU00339"/>
    </source>
</evidence>
<dbReference type="SUPFAM" id="SSF48452">
    <property type="entry name" value="TPR-like"/>
    <property type="match status" value="1"/>
</dbReference>
<evidence type="ECO:0000256" key="1">
    <source>
        <dbReference type="HAMAP-Rule" id="MF_02066"/>
    </source>
</evidence>
<reference evidence="4 5" key="1">
    <citation type="submission" date="2016-10" db="EMBL/GenBank/DDBJ databases">
        <authorList>
            <person name="de Groot N.N."/>
        </authorList>
    </citation>
    <scope>NUCLEOTIDE SEQUENCE [LARGE SCALE GENOMIC DNA]</scope>
    <source>
        <strain evidence="4 5">A52C2</strain>
    </source>
</reference>
<proteinExistence type="inferred from homology"/>
<gene>
    <name evidence="1" type="primary">cpoB</name>
    <name evidence="4" type="ORF">SAMN05216548_10166</name>
</gene>
<dbReference type="NCBIfam" id="TIGR02795">
    <property type="entry name" value="tol_pal_ybgF"/>
    <property type="match status" value="1"/>
</dbReference>
<keyword evidence="2" id="KW-0802">TPR repeat</keyword>
<dbReference type="InterPro" id="IPR034706">
    <property type="entry name" value="CpoB"/>
</dbReference>
<dbReference type="EMBL" id="FOFG01000001">
    <property type="protein sequence ID" value="SEP60451.1"/>
    <property type="molecule type" value="Genomic_DNA"/>
</dbReference>
<feature type="chain" id="PRO_5035495952" description="Cell division coordinator CpoB" evidence="1">
    <location>
        <begin position="22"/>
        <end position="280"/>
    </location>
</feature>
<organism evidence="4 5">
    <name type="scientific">Faunimonas pinastri</name>
    <dbReference type="NCBI Taxonomy" id="1855383"/>
    <lineage>
        <taxon>Bacteria</taxon>
        <taxon>Pseudomonadati</taxon>
        <taxon>Pseudomonadota</taxon>
        <taxon>Alphaproteobacteria</taxon>
        <taxon>Hyphomicrobiales</taxon>
        <taxon>Afifellaceae</taxon>
        <taxon>Faunimonas</taxon>
    </lineage>
</organism>
<keyword evidence="5" id="KW-1185">Reference proteome</keyword>
<comment type="function">
    <text evidence="1">Mediates coordination of peptidoglycan synthesis and outer membrane constriction during cell division.</text>
</comment>
<protein>
    <recommendedName>
        <fullName evidence="1">Cell division coordinator CpoB</fullName>
    </recommendedName>
</protein>
<dbReference type="InterPro" id="IPR019734">
    <property type="entry name" value="TPR_rpt"/>
</dbReference>
<feature type="signal peptide" evidence="1">
    <location>
        <begin position="1"/>
        <end position="21"/>
    </location>
</feature>
<dbReference type="CDD" id="cd14686">
    <property type="entry name" value="bZIP"/>
    <property type="match status" value="1"/>
</dbReference>